<gene>
    <name evidence="1" type="ORF">US31_C0006G0058</name>
</gene>
<organism evidence="1 2">
    <name type="scientific">Berkelbacteria bacterium GW2011_GWA1_36_9</name>
    <dbReference type="NCBI Taxonomy" id="1618331"/>
    <lineage>
        <taxon>Bacteria</taxon>
        <taxon>Candidatus Berkelbacteria</taxon>
    </lineage>
</organism>
<name>A0A0G0FKN0_9BACT</name>
<comment type="caution">
    <text evidence="1">The sequence shown here is derived from an EMBL/GenBank/DDBJ whole genome shotgun (WGS) entry which is preliminary data.</text>
</comment>
<sequence length="104" mass="12006">MKEKRISQDDLRKLLRLTRLTNEIVKLQIEYIKQGFGAKEIANTFAKIYSKQFERLLTPEVAAKIGQNSPQQSPPCNSNATIHYFLALSGEIMKVITERLKKRK</sequence>
<dbReference type="EMBL" id="LBSM01000006">
    <property type="protein sequence ID" value="KKQ18327.1"/>
    <property type="molecule type" value="Genomic_DNA"/>
</dbReference>
<dbReference type="Proteomes" id="UP000034508">
    <property type="component" value="Unassembled WGS sequence"/>
</dbReference>
<proteinExistence type="predicted"/>
<protein>
    <submittedName>
        <fullName evidence="1">Uncharacterized protein</fullName>
    </submittedName>
</protein>
<evidence type="ECO:0000313" key="2">
    <source>
        <dbReference type="Proteomes" id="UP000034508"/>
    </source>
</evidence>
<dbReference type="AlphaFoldDB" id="A0A0G0FKN0"/>
<accession>A0A0G0FKN0</accession>
<reference evidence="1 2" key="1">
    <citation type="journal article" date="2015" name="Nature">
        <title>rRNA introns, odd ribosomes, and small enigmatic genomes across a large radiation of phyla.</title>
        <authorList>
            <person name="Brown C.T."/>
            <person name="Hug L.A."/>
            <person name="Thomas B.C."/>
            <person name="Sharon I."/>
            <person name="Castelle C.J."/>
            <person name="Singh A."/>
            <person name="Wilkins M.J."/>
            <person name="Williams K.H."/>
            <person name="Banfield J.F."/>
        </authorList>
    </citation>
    <scope>NUCLEOTIDE SEQUENCE [LARGE SCALE GENOMIC DNA]</scope>
</reference>
<evidence type="ECO:0000313" key="1">
    <source>
        <dbReference type="EMBL" id="KKQ18327.1"/>
    </source>
</evidence>